<proteinExistence type="predicted"/>
<dbReference type="PROSITE" id="PS51257">
    <property type="entry name" value="PROKAR_LIPOPROTEIN"/>
    <property type="match status" value="1"/>
</dbReference>
<protein>
    <recommendedName>
        <fullName evidence="4">C-type lysozyme inhibitor domain-containing protein</fullName>
    </recommendedName>
</protein>
<dbReference type="RefSeq" id="WP_004336190.1">
    <property type="nucleotide sequence ID" value="NZ_AMXE01000019.1"/>
</dbReference>
<feature type="signal peptide" evidence="1">
    <location>
        <begin position="1"/>
        <end position="19"/>
    </location>
</feature>
<evidence type="ECO:0008006" key="4">
    <source>
        <dbReference type="Google" id="ProtNLM"/>
    </source>
</evidence>
<gene>
    <name evidence="2" type="ORF">C666_07370</name>
</gene>
<accession>N6Y4P8</accession>
<keyword evidence="3" id="KW-1185">Reference proteome</keyword>
<dbReference type="OrthoDB" id="5297272at2"/>
<evidence type="ECO:0000256" key="1">
    <source>
        <dbReference type="SAM" id="SignalP"/>
    </source>
</evidence>
<dbReference type="AlphaFoldDB" id="N6Y4P8"/>
<dbReference type="STRING" id="1123367.GCA_000621305_03279"/>
<dbReference type="EMBL" id="AMXE01000019">
    <property type="protein sequence ID" value="ENO89161.1"/>
    <property type="molecule type" value="Genomic_DNA"/>
</dbReference>
<reference evidence="2 3" key="1">
    <citation type="submission" date="2012-09" db="EMBL/GenBank/DDBJ databases">
        <title>Draft Genome Sequences of 6 Strains from Genus Thauera.</title>
        <authorList>
            <person name="Liu B."/>
            <person name="Shapleigh J.P."/>
            <person name="Frostegard A.H."/>
        </authorList>
    </citation>
    <scope>NUCLEOTIDE SEQUENCE [LARGE SCALE GENOMIC DNA]</scope>
    <source>
        <strain evidence="3">47Lol / DSM 12138</strain>
    </source>
</reference>
<dbReference type="Proteomes" id="UP000013232">
    <property type="component" value="Unassembled WGS sequence"/>
</dbReference>
<name>N6Y4P8_THAL4</name>
<evidence type="ECO:0000313" key="2">
    <source>
        <dbReference type="EMBL" id="ENO89161.1"/>
    </source>
</evidence>
<sequence>MTRRRLPACLASSALLLSACGLQPPVVESDNGVSSQSGQFHFALPSGQYHCDEGLRIGLRREMQGQVNHRLQLDWKGRSYQLERDFSDSGLPRFEDAASGLVWIDLPWKGLLLDGRTHAPLANDCRAA</sequence>
<organism evidence="2 3">
    <name type="scientific">Thauera linaloolentis (strain DSM 12138 / JCM 21573 / CCUG 41526 / CIP 105981 / IAM 15112 / NBRC 102519 / 47Lol)</name>
    <dbReference type="NCBI Taxonomy" id="1123367"/>
    <lineage>
        <taxon>Bacteria</taxon>
        <taxon>Pseudomonadati</taxon>
        <taxon>Pseudomonadota</taxon>
        <taxon>Betaproteobacteria</taxon>
        <taxon>Rhodocyclales</taxon>
        <taxon>Zoogloeaceae</taxon>
        <taxon>Thauera</taxon>
    </lineage>
</organism>
<comment type="caution">
    <text evidence="2">The sequence shown here is derived from an EMBL/GenBank/DDBJ whole genome shotgun (WGS) entry which is preliminary data.</text>
</comment>
<feature type="chain" id="PRO_5004128076" description="C-type lysozyme inhibitor domain-containing protein" evidence="1">
    <location>
        <begin position="20"/>
        <end position="128"/>
    </location>
</feature>
<evidence type="ECO:0000313" key="3">
    <source>
        <dbReference type="Proteomes" id="UP000013232"/>
    </source>
</evidence>
<keyword evidence="1" id="KW-0732">Signal</keyword>
<dbReference type="eggNOG" id="ENOG5032ZKG">
    <property type="taxonomic scope" value="Bacteria"/>
</dbReference>